<organism evidence="1 2">
    <name type="scientific">Lachnoclostridium phytofermentans</name>
    <dbReference type="NCBI Taxonomy" id="66219"/>
    <lineage>
        <taxon>Bacteria</taxon>
        <taxon>Bacillati</taxon>
        <taxon>Bacillota</taxon>
        <taxon>Clostridia</taxon>
        <taxon>Lachnospirales</taxon>
        <taxon>Lachnospiraceae</taxon>
    </lineage>
</organism>
<dbReference type="AlphaFoldDB" id="A0A3D2XAZ0"/>
<dbReference type="Proteomes" id="UP000262969">
    <property type="component" value="Unassembled WGS sequence"/>
</dbReference>
<reference evidence="1 2" key="1">
    <citation type="journal article" date="2018" name="Nat. Biotechnol.">
        <title>A standardized bacterial taxonomy based on genome phylogeny substantially revises the tree of life.</title>
        <authorList>
            <person name="Parks D.H."/>
            <person name="Chuvochina M."/>
            <person name="Waite D.W."/>
            <person name="Rinke C."/>
            <person name="Skarshewski A."/>
            <person name="Chaumeil P.A."/>
            <person name="Hugenholtz P."/>
        </authorList>
    </citation>
    <scope>NUCLEOTIDE SEQUENCE [LARGE SCALE GENOMIC DNA]</scope>
    <source>
        <strain evidence="1">UBA11728</strain>
    </source>
</reference>
<feature type="non-terminal residue" evidence="1">
    <location>
        <position position="305"/>
    </location>
</feature>
<name>A0A3D2XAZ0_9FIRM</name>
<protein>
    <submittedName>
        <fullName evidence="1">Uncharacterized protein</fullName>
    </submittedName>
</protein>
<evidence type="ECO:0000313" key="2">
    <source>
        <dbReference type="Proteomes" id="UP000262969"/>
    </source>
</evidence>
<gene>
    <name evidence="1" type="ORF">DHW61_15040</name>
</gene>
<comment type="caution">
    <text evidence="1">The sequence shown here is derived from an EMBL/GenBank/DDBJ whole genome shotgun (WGS) entry which is preliminary data.</text>
</comment>
<accession>A0A3D2XAZ0</accession>
<proteinExistence type="predicted"/>
<sequence>MKEILILIITLLLAVIAYICLKQRKNYYNQYSWFQKKDGAKVKKNSWFQNIWEEKKEAQEEKKSIIKERQTKEVENIVKVYSASSEIRNENPMIIKQKIVEDYMEVYQKCEEYRQEENYNKLLVSIVPSIQRSLGLCHYVLPKKELWSDAPKLMCEIKESLVSNIKEAGFLLNSSGKFVISSSDSEMERTRLLQLNLEDLKEKLKKKKSEVAIIHRYSEMKKICKESASWISRLQIILEQIVEQEVVLESNCNELNDICTMLERTFEQNGFHFLYYEDLVEESKIAKSFRNLEECSYSYPALCRK</sequence>
<evidence type="ECO:0000313" key="1">
    <source>
        <dbReference type="EMBL" id="HCL03695.1"/>
    </source>
</evidence>
<dbReference type="EMBL" id="DPVV01000497">
    <property type="protein sequence ID" value="HCL03695.1"/>
    <property type="molecule type" value="Genomic_DNA"/>
</dbReference>